<sequence length="199" mass="22671">MKQTERQREIVEEALRLAAEGGLANVTIRKLADALGITEPAIYRHFASKAEIVKAMIRSFEFASDETIAKIPRQGLAGLEAFIFSRFELAAKNPPLAKVMFAEELFMGEPEYAEMILHMMHSHRDALRRMFLEARESGEIRRDIEPDMLFRIVFGPVRLLIKQWGMSGRAFDLEQTGAELWESIKTLLHPIQSKGEQAL</sequence>
<evidence type="ECO:0000256" key="2">
    <source>
        <dbReference type="ARBA" id="ARBA00023125"/>
    </source>
</evidence>
<evidence type="ECO:0000256" key="1">
    <source>
        <dbReference type="ARBA" id="ARBA00023015"/>
    </source>
</evidence>
<dbReference type="PRINTS" id="PR00455">
    <property type="entry name" value="HTHTETR"/>
</dbReference>
<dbReference type="InterPro" id="IPR001647">
    <property type="entry name" value="HTH_TetR"/>
</dbReference>
<reference evidence="5" key="1">
    <citation type="submission" date="2019-08" db="EMBL/GenBank/DDBJ databases">
        <authorList>
            <person name="Kucharzyk K."/>
            <person name="Murdoch R.W."/>
            <person name="Higgins S."/>
            <person name="Loffler F."/>
        </authorList>
    </citation>
    <scope>NUCLEOTIDE SEQUENCE</scope>
</reference>
<evidence type="ECO:0000259" key="4">
    <source>
        <dbReference type="PROSITE" id="PS50977"/>
    </source>
</evidence>
<feature type="domain" description="HTH tetR-type" evidence="4">
    <location>
        <begin position="4"/>
        <end position="64"/>
    </location>
</feature>
<dbReference type="GO" id="GO:0000976">
    <property type="term" value="F:transcription cis-regulatory region binding"/>
    <property type="evidence" value="ECO:0007669"/>
    <property type="project" value="TreeGrafter"/>
</dbReference>
<keyword evidence="2" id="KW-0238">DNA-binding</keyword>
<dbReference type="InterPro" id="IPR036271">
    <property type="entry name" value="Tet_transcr_reg_TetR-rel_C_sf"/>
</dbReference>
<dbReference type="EMBL" id="VSSQ01045828">
    <property type="protein sequence ID" value="MPM99743.1"/>
    <property type="molecule type" value="Genomic_DNA"/>
</dbReference>
<dbReference type="SUPFAM" id="SSF46689">
    <property type="entry name" value="Homeodomain-like"/>
    <property type="match status" value="1"/>
</dbReference>
<comment type="caution">
    <text evidence="5">The sequence shown here is derived from an EMBL/GenBank/DDBJ whole genome shotgun (WGS) entry which is preliminary data.</text>
</comment>
<evidence type="ECO:0000256" key="3">
    <source>
        <dbReference type="ARBA" id="ARBA00023163"/>
    </source>
</evidence>
<dbReference type="GO" id="GO:0003700">
    <property type="term" value="F:DNA-binding transcription factor activity"/>
    <property type="evidence" value="ECO:0007669"/>
    <property type="project" value="TreeGrafter"/>
</dbReference>
<dbReference type="Gene3D" id="1.10.10.60">
    <property type="entry name" value="Homeodomain-like"/>
    <property type="match status" value="1"/>
</dbReference>
<evidence type="ECO:0000313" key="5">
    <source>
        <dbReference type="EMBL" id="MPM99743.1"/>
    </source>
</evidence>
<dbReference type="AlphaFoldDB" id="A0A645EG60"/>
<dbReference type="Pfam" id="PF08359">
    <property type="entry name" value="TetR_C_4"/>
    <property type="match status" value="1"/>
</dbReference>
<name>A0A645EG60_9ZZZZ</name>
<dbReference type="PROSITE" id="PS01081">
    <property type="entry name" value="HTH_TETR_1"/>
    <property type="match status" value="1"/>
</dbReference>
<dbReference type="PROSITE" id="PS50977">
    <property type="entry name" value="HTH_TETR_2"/>
    <property type="match status" value="1"/>
</dbReference>
<dbReference type="InterPro" id="IPR050109">
    <property type="entry name" value="HTH-type_TetR-like_transc_reg"/>
</dbReference>
<dbReference type="InterPro" id="IPR009057">
    <property type="entry name" value="Homeodomain-like_sf"/>
</dbReference>
<protein>
    <submittedName>
        <fullName evidence="5">HTH-type transcriptional repressor KstR2</fullName>
    </submittedName>
</protein>
<dbReference type="InterPro" id="IPR013570">
    <property type="entry name" value="Tscrpt_reg_YsiA_C"/>
</dbReference>
<dbReference type="InterPro" id="IPR023772">
    <property type="entry name" value="DNA-bd_HTH_TetR-type_CS"/>
</dbReference>
<keyword evidence="3" id="KW-0804">Transcription</keyword>
<dbReference type="SUPFAM" id="SSF48498">
    <property type="entry name" value="Tetracyclin repressor-like, C-terminal domain"/>
    <property type="match status" value="1"/>
</dbReference>
<dbReference type="PANTHER" id="PTHR30055">
    <property type="entry name" value="HTH-TYPE TRANSCRIPTIONAL REGULATOR RUTR"/>
    <property type="match status" value="1"/>
</dbReference>
<proteinExistence type="predicted"/>
<dbReference type="PANTHER" id="PTHR30055:SF240">
    <property type="entry name" value="HTH-TYPE TRANSCRIPTIONAL REGULATOR ACRR"/>
    <property type="match status" value="1"/>
</dbReference>
<dbReference type="Gene3D" id="1.10.357.10">
    <property type="entry name" value="Tetracycline Repressor, domain 2"/>
    <property type="match status" value="1"/>
</dbReference>
<dbReference type="Pfam" id="PF00440">
    <property type="entry name" value="TetR_N"/>
    <property type="match status" value="1"/>
</dbReference>
<organism evidence="5">
    <name type="scientific">bioreactor metagenome</name>
    <dbReference type="NCBI Taxonomy" id="1076179"/>
    <lineage>
        <taxon>unclassified sequences</taxon>
        <taxon>metagenomes</taxon>
        <taxon>ecological metagenomes</taxon>
    </lineage>
</organism>
<gene>
    <name evidence="5" type="primary">kstR2_6</name>
    <name evidence="5" type="ORF">SDC9_146937</name>
</gene>
<keyword evidence="1" id="KW-0805">Transcription regulation</keyword>
<accession>A0A645EG60</accession>